<dbReference type="EMBL" id="CAJOBC010008996">
    <property type="protein sequence ID" value="CAF3976360.1"/>
    <property type="molecule type" value="Genomic_DNA"/>
</dbReference>
<dbReference type="EMBL" id="CAJNOQ010008995">
    <property type="protein sequence ID" value="CAF1212387.1"/>
    <property type="molecule type" value="Genomic_DNA"/>
</dbReference>
<evidence type="ECO:0000313" key="4">
    <source>
        <dbReference type="EMBL" id="CAF3976360.1"/>
    </source>
</evidence>
<keyword evidence="5" id="KW-1185">Reference proteome</keyword>
<protein>
    <submittedName>
        <fullName evidence="2">Uncharacterized protein</fullName>
    </submittedName>
</protein>
<dbReference type="Proteomes" id="UP000682733">
    <property type="component" value="Unassembled WGS sequence"/>
</dbReference>
<evidence type="ECO:0000313" key="2">
    <source>
        <dbReference type="EMBL" id="CAF1212387.1"/>
    </source>
</evidence>
<dbReference type="EMBL" id="CAJNOK010005007">
    <property type="protein sequence ID" value="CAF0957274.1"/>
    <property type="molecule type" value="Genomic_DNA"/>
</dbReference>
<evidence type="ECO:0000313" key="1">
    <source>
        <dbReference type="EMBL" id="CAF0957274.1"/>
    </source>
</evidence>
<dbReference type="Proteomes" id="UP000663829">
    <property type="component" value="Unassembled WGS sequence"/>
</dbReference>
<dbReference type="Proteomes" id="UP000681722">
    <property type="component" value="Unassembled WGS sequence"/>
</dbReference>
<evidence type="ECO:0000313" key="5">
    <source>
        <dbReference type="Proteomes" id="UP000663829"/>
    </source>
</evidence>
<evidence type="ECO:0000313" key="3">
    <source>
        <dbReference type="EMBL" id="CAF3730347.1"/>
    </source>
</evidence>
<organism evidence="2 5">
    <name type="scientific">Didymodactylos carnosus</name>
    <dbReference type="NCBI Taxonomy" id="1234261"/>
    <lineage>
        <taxon>Eukaryota</taxon>
        <taxon>Metazoa</taxon>
        <taxon>Spiralia</taxon>
        <taxon>Gnathifera</taxon>
        <taxon>Rotifera</taxon>
        <taxon>Eurotatoria</taxon>
        <taxon>Bdelloidea</taxon>
        <taxon>Philodinida</taxon>
        <taxon>Philodinidae</taxon>
        <taxon>Didymodactylos</taxon>
    </lineage>
</organism>
<gene>
    <name evidence="2" type="ORF">GPM918_LOCUS24278</name>
    <name evidence="1" type="ORF">OVA965_LOCUS12448</name>
    <name evidence="4" type="ORF">SRO942_LOCUS24277</name>
    <name evidence="3" type="ORF">TMI583_LOCUS12452</name>
</gene>
<dbReference type="EMBL" id="CAJOBA010005012">
    <property type="protein sequence ID" value="CAF3730347.1"/>
    <property type="molecule type" value="Genomic_DNA"/>
</dbReference>
<comment type="caution">
    <text evidence="2">The sequence shown here is derived from an EMBL/GenBank/DDBJ whole genome shotgun (WGS) entry which is preliminary data.</text>
</comment>
<sequence>MTSIFSKSQALTFLHIVFKYYTEMIPGVGEFQCLTNLFDSSQSAFERLACLINDKLALMLDMLEHTDVLMGNKVYEIAQQTAKLQYKSPHAIACLYDL</sequence>
<dbReference type="OrthoDB" id="10546729at2759"/>
<dbReference type="Proteomes" id="UP000677228">
    <property type="component" value="Unassembled WGS sequence"/>
</dbReference>
<accession>A0A814WZI4</accession>
<proteinExistence type="predicted"/>
<reference evidence="2" key="1">
    <citation type="submission" date="2021-02" db="EMBL/GenBank/DDBJ databases">
        <authorList>
            <person name="Nowell W R."/>
        </authorList>
    </citation>
    <scope>NUCLEOTIDE SEQUENCE</scope>
</reference>
<dbReference type="AlphaFoldDB" id="A0A814WZI4"/>
<name>A0A814WZI4_9BILA</name>